<dbReference type="PANTHER" id="PTHR30069">
    <property type="entry name" value="TONB-DEPENDENT OUTER MEMBRANE RECEPTOR"/>
    <property type="match status" value="1"/>
</dbReference>
<dbReference type="GO" id="GO:0044718">
    <property type="term" value="P:siderophore transmembrane transport"/>
    <property type="evidence" value="ECO:0007669"/>
    <property type="project" value="TreeGrafter"/>
</dbReference>
<dbReference type="OrthoDB" id="183532at2"/>
<feature type="chain" id="PRO_5019310681" evidence="14">
    <location>
        <begin position="27"/>
        <end position="705"/>
    </location>
</feature>
<evidence type="ECO:0000256" key="10">
    <source>
        <dbReference type="ARBA" id="ARBA00023237"/>
    </source>
</evidence>
<evidence type="ECO:0000256" key="9">
    <source>
        <dbReference type="ARBA" id="ARBA00023170"/>
    </source>
</evidence>
<feature type="signal peptide" evidence="14">
    <location>
        <begin position="1"/>
        <end position="26"/>
    </location>
</feature>
<evidence type="ECO:0000256" key="5">
    <source>
        <dbReference type="ARBA" id="ARBA00022692"/>
    </source>
</evidence>
<evidence type="ECO:0000256" key="3">
    <source>
        <dbReference type="ARBA" id="ARBA00022448"/>
    </source>
</evidence>
<dbReference type="Pfam" id="PF00593">
    <property type="entry name" value="TonB_dep_Rec_b-barrel"/>
    <property type="match status" value="1"/>
</dbReference>
<feature type="region of interest" description="Disordered" evidence="13">
    <location>
        <begin position="547"/>
        <end position="566"/>
    </location>
</feature>
<evidence type="ECO:0000313" key="18">
    <source>
        <dbReference type="Proteomes" id="UP000285190"/>
    </source>
</evidence>
<dbReference type="InterPro" id="IPR037066">
    <property type="entry name" value="Plug_dom_sf"/>
</dbReference>
<feature type="compositionally biased region" description="Polar residues" evidence="13">
    <location>
        <begin position="550"/>
        <end position="563"/>
    </location>
</feature>
<dbReference type="PROSITE" id="PS52016">
    <property type="entry name" value="TONB_DEPENDENT_REC_3"/>
    <property type="match status" value="1"/>
</dbReference>
<dbReference type="SUPFAM" id="SSF56935">
    <property type="entry name" value="Porins"/>
    <property type="match status" value="1"/>
</dbReference>
<evidence type="ECO:0000256" key="4">
    <source>
        <dbReference type="ARBA" id="ARBA00022452"/>
    </source>
</evidence>
<keyword evidence="3 11" id="KW-0813">Transport</keyword>
<dbReference type="InterPro" id="IPR000531">
    <property type="entry name" value="Beta-barrel_TonB"/>
</dbReference>
<dbReference type="Pfam" id="PF07715">
    <property type="entry name" value="Plug"/>
    <property type="match status" value="1"/>
</dbReference>
<dbReference type="EMBL" id="QYUN01000002">
    <property type="protein sequence ID" value="RJG04936.1"/>
    <property type="molecule type" value="Genomic_DNA"/>
</dbReference>
<evidence type="ECO:0000256" key="11">
    <source>
        <dbReference type="PROSITE-ProRule" id="PRU01360"/>
    </source>
</evidence>
<sequence length="705" mass="76691">MRAIRSPGQKAFAACLISACAGAVVAQTSEEDDLALAYGGKSAISIATGSMQSVARAPAVATVITAQDIQATGATDLDQVLESVPGLHVSVSSLGYQPIYSFRGIFTNYNPQVLMLVNGLPITNVYLGNRSLVWGGMPLENVARIEIIRGPGSALYGADAYAGVINVITKTAEDINGTEVGVRAGSFNTRDAWMQHGGKLGPLDAAFYLRVGKTDGQRGIIQRDSQSAIDQAFGTSASLAPGPVSVGRDTLDARADLAYDNWRFRAGYQEREVGVGAGLAESLDPKARVPETRLYLDLTYRNARWSPNWDVSGVVNYYDVKEKQADPAFLLFPPGAFGGAFPNGVIGNPGHSERHAHIGFSALYSGFDWHRIRFGAGFREDNLYAAPETKNYTIVTVPGVGPVFTPLGTIVDATGNPSLVYLQPHKRHLAYAFAQDEWSLAKDWTLTAGVRHDNYSDFGGTTNPRLALVWDAAYNVVLKAMHGRAFRAPSFAEQYNINNPVSIGNPNLTPETIVTNELAASWQPTPGLQTNLSLFRYRMQDVIRFMPNADPSSGSTAQNTPGQTGRGVELEASWDAHRNLRLSGNLSLQRSTDDATGQDAGLAPRRRLYLHADWRLAPMWQFGVTANHVADRKRQPGDTRAPIADYTTVDLSLRREKLAGNWEVRAMVTNLFNRDAREPSFAPGNIPFDLPLPGRAFYVQLQNRF</sequence>
<evidence type="ECO:0000256" key="1">
    <source>
        <dbReference type="ARBA" id="ARBA00004571"/>
    </source>
</evidence>
<feature type="domain" description="TonB-dependent receptor-like beta-barrel" evidence="15">
    <location>
        <begin position="282"/>
        <end position="671"/>
    </location>
</feature>
<protein>
    <submittedName>
        <fullName evidence="17">TonB-dependent receptor</fullName>
    </submittedName>
</protein>
<evidence type="ECO:0000259" key="15">
    <source>
        <dbReference type="Pfam" id="PF00593"/>
    </source>
</evidence>
<accession>A0A418WXI9</accession>
<dbReference type="GO" id="GO:0009279">
    <property type="term" value="C:cell outer membrane"/>
    <property type="evidence" value="ECO:0007669"/>
    <property type="project" value="UniProtKB-SubCell"/>
</dbReference>
<keyword evidence="6 14" id="KW-0732">Signal</keyword>
<dbReference type="CDD" id="cd01347">
    <property type="entry name" value="ligand_gated_channel"/>
    <property type="match status" value="1"/>
</dbReference>
<evidence type="ECO:0000256" key="12">
    <source>
        <dbReference type="RuleBase" id="RU003357"/>
    </source>
</evidence>
<dbReference type="RefSeq" id="WP_119736211.1">
    <property type="nucleotide sequence ID" value="NZ_QYUN01000002.1"/>
</dbReference>
<reference evidence="17 18" key="1">
    <citation type="submission" date="2018-09" db="EMBL/GenBank/DDBJ databases">
        <authorList>
            <person name="Zhu H."/>
        </authorList>
    </citation>
    <scope>NUCLEOTIDE SEQUENCE [LARGE SCALE GENOMIC DNA]</scope>
    <source>
        <strain evidence="17 18">K2R10-39</strain>
    </source>
</reference>
<dbReference type="InterPro" id="IPR039426">
    <property type="entry name" value="TonB-dep_rcpt-like"/>
</dbReference>
<dbReference type="Proteomes" id="UP000285190">
    <property type="component" value="Unassembled WGS sequence"/>
</dbReference>
<proteinExistence type="inferred from homology"/>
<evidence type="ECO:0000256" key="6">
    <source>
        <dbReference type="ARBA" id="ARBA00022729"/>
    </source>
</evidence>
<keyword evidence="9 17" id="KW-0675">Receptor</keyword>
<evidence type="ECO:0000259" key="16">
    <source>
        <dbReference type="Pfam" id="PF07715"/>
    </source>
</evidence>
<dbReference type="InterPro" id="IPR012910">
    <property type="entry name" value="Plug_dom"/>
</dbReference>
<keyword evidence="18" id="KW-1185">Reference proteome</keyword>
<comment type="subcellular location">
    <subcellularLocation>
        <location evidence="1 11">Cell outer membrane</location>
        <topology evidence="1 11">Multi-pass membrane protein</topology>
    </subcellularLocation>
</comment>
<keyword evidence="5 11" id="KW-0812">Transmembrane</keyword>
<keyword evidence="8 11" id="KW-0472">Membrane</keyword>
<dbReference type="PANTHER" id="PTHR30069:SF29">
    <property type="entry name" value="HEMOGLOBIN AND HEMOGLOBIN-HAPTOGLOBIN-BINDING PROTEIN 1-RELATED"/>
    <property type="match status" value="1"/>
</dbReference>
<dbReference type="InterPro" id="IPR036942">
    <property type="entry name" value="Beta-barrel_TonB_sf"/>
</dbReference>
<name>A0A418WXI9_9BURK</name>
<keyword evidence="4 11" id="KW-1134">Transmembrane beta strand</keyword>
<dbReference type="Gene3D" id="2.40.170.20">
    <property type="entry name" value="TonB-dependent receptor, beta-barrel domain"/>
    <property type="match status" value="1"/>
</dbReference>
<evidence type="ECO:0000256" key="2">
    <source>
        <dbReference type="ARBA" id="ARBA00009810"/>
    </source>
</evidence>
<dbReference type="AlphaFoldDB" id="A0A418WXI9"/>
<organism evidence="17 18">
    <name type="scientific">Noviherbaspirillum cavernae</name>
    <dbReference type="NCBI Taxonomy" id="2320862"/>
    <lineage>
        <taxon>Bacteria</taxon>
        <taxon>Pseudomonadati</taxon>
        <taxon>Pseudomonadota</taxon>
        <taxon>Betaproteobacteria</taxon>
        <taxon>Burkholderiales</taxon>
        <taxon>Oxalobacteraceae</taxon>
        <taxon>Noviherbaspirillum</taxon>
    </lineage>
</organism>
<feature type="domain" description="TonB-dependent receptor plug" evidence="16">
    <location>
        <begin position="55"/>
        <end position="164"/>
    </location>
</feature>
<gene>
    <name evidence="17" type="ORF">D3870_01880</name>
</gene>
<keyword evidence="7 12" id="KW-0798">TonB box</keyword>
<comment type="caution">
    <text evidence="17">The sequence shown here is derived from an EMBL/GenBank/DDBJ whole genome shotgun (WGS) entry which is preliminary data.</text>
</comment>
<evidence type="ECO:0000256" key="13">
    <source>
        <dbReference type="SAM" id="MobiDB-lite"/>
    </source>
</evidence>
<evidence type="ECO:0000256" key="8">
    <source>
        <dbReference type="ARBA" id="ARBA00023136"/>
    </source>
</evidence>
<evidence type="ECO:0000256" key="7">
    <source>
        <dbReference type="ARBA" id="ARBA00023077"/>
    </source>
</evidence>
<dbReference type="GO" id="GO:0015344">
    <property type="term" value="F:siderophore uptake transmembrane transporter activity"/>
    <property type="evidence" value="ECO:0007669"/>
    <property type="project" value="TreeGrafter"/>
</dbReference>
<dbReference type="Gene3D" id="2.170.130.10">
    <property type="entry name" value="TonB-dependent receptor, plug domain"/>
    <property type="match status" value="1"/>
</dbReference>
<keyword evidence="10 11" id="KW-0998">Cell outer membrane</keyword>
<evidence type="ECO:0000313" key="17">
    <source>
        <dbReference type="EMBL" id="RJG04936.1"/>
    </source>
</evidence>
<comment type="similarity">
    <text evidence="2 11 12">Belongs to the TonB-dependent receptor family.</text>
</comment>
<evidence type="ECO:0000256" key="14">
    <source>
        <dbReference type="SAM" id="SignalP"/>
    </source>
</evidence>